<name>A0A7W0I781_9ACTN</name>
<sequence length="200" mass="22173">MVIPLAKTAYEDPATRWAWRRTAIFRVCSSLLSLASFVAWLYAVVMTPVWTLWILFPALIVLIGIALRTLVNVLGLASLRRILKVYPWQAYPDAATIAKNGTTRFTIPDPDRPEKQISLKWGDWLGSGVTFWVREGKKGNVGEIWFAGDPRFLGVIAVSGPRRLISVAQPEAVNDQMSARKRGVSPEARERAKAAGARVG</sequence>
<protein>
    <submittedName>
        <fullName evidence="3">Uncharacterized protein</fullName>
    </submittedName>
</protein>
<evidence type="ECO:0000256" key="2">
    <source>
        <dbReference type="SAM" id="Phobius"/>
    </source>
</evidence>
<reference evidence="3 4" key="1">
    <citation type="submission" date="2020-07" db="EMBL/GenBank/DDBJ databases">
        <title>Streptomyces isolated from Indian soil.</title>
        <authorList>
            <person name="Mandal S."/>
            <person name="Maiti P.K."/>
        </authorList>
    </citation>
    <scope>NUCLEOTIDE SEQUENCE [LARGE SCALE GENOMIC DNA]</scope>
    <source>
        <strain evidence="3 4">PSKA28</strain>
    </source>
</reference>
<feature type="transmembrane region" description="Helical" evidence="2">
    <location>
        <begin position="50"/>
        <end position="71"/>
    </location>
</feature>
<evidence type="ECO:0000313" key="4">
    <source>
        <dbReference type="Proteomes" id="UP000545761"/>
    </source>
</evidence>
<feature type="transmembrane region" description="Helical" evidence="2">
    <location>
        <begin position="23"/>
        <end position="44"/>
    </location>
</feature>
<dbReference type="Proteomes" id="UP000545761">
    <property type="component" value="Unassembled WGS sequence"/>
</dbReference>
<dbReference type="EMBL" id="JACEHE010000001">
    <property type="protein sequence ID" value="MBA2944942.1"/>
    <property type="molecule type" value="Genomic_DNA"/>
</dbReference>
<dbReference type="AlphaFoldDB" id="A0A7W0I781"/>
<dbReference type="RefSeq" id="WP_181655838.1">
    <property type="nucleotide sequence ID" value="NZ_JACEHE010000001.1"/>
</dbReference>
<comment type="caution">
    <text evidence="3">The sequence shown here is derived from an EMBL/GenBank/DDBJ whole genome shotgun (WGS) entry which is preliminary data.</text>
</comment>
<keyword evidence="2" id="KW-1133">Transmembrane helix</keyword>
<keyword evidence="2" id="KW-0472">Membrane</keyword>
<accession>A0A7W0I781</accession>
<keyword evidence="2" id="KW-0812">Transmembrane</keyword>
<evidence type="ECO:0000256" key="1">
    <source>
        <dbReference type="SAM" id="MobiDB-lite"/>
    </source>
</evidence>
<proteinExistence type="predicted"/>
<evidence type="ECO:0000313" key="3">
    <source>
        <dbReference type="EMBL" id="MBA2944942.1"/>
    </source>
</evidence>
<feature type="region of interest" description="Disordered" evidence="1">
    <location>
        <begin position="176"/>
        <end position="200"/>
    </location>
</feature>
<gene>
    <name evidence="3" type="ORF">H1D24_03645</name>
</gene>
<organism evidence="3 4">
    <name type="scientific">Streptomyces himalayensis subsp. himalayensis</name>
    <dbReference type="NCBI Taxonomy" id="2756131"/>
    <lineage>
        <taxon>Bacteria</taxon>
        <taxon>Bacillati</taxon>
        <taxon>Actinomycetota</taxon>
        <taxon>Actinomycetes</taxon>
        <taxon>Kitasatosporales</taxon>
        <taxon>Streptomycetaceae</taxon>
        <taxon>Streptomyces</taxon>
        <taxon>Streptomyces himalayensis</taxon>
    </lineage>
</organism>